<sequence>MDCFFRLFRRQSAYANESRSYKPVGPLTSSEELSLNWRTEVTFGTILPTANMCPVQRERAAQTNRSVAAIPNPPQAIGDRVVRP</sequence>
<feature type="region of interest" description="Disordered" evidence="1">
    <location>
        <begin position="63"/>
        <end position="84"/>
    </location>
</feature>
<reference evidence="2 3" key="1">
    <citation type="submission" date="2018-04" db="EMBL/GenBank/DDBJ databases">
        <authorList>
            <person name="Vogel A."/>
        </authorList>
    </citation>
    <scope>NUCLEOTIDE SEQUENCE [LARGE SCALE GENOMIC DNA]</scope>
</reference>
<protein>
    <submittedName>
        <fullName evidence="2">Uncharacterized protein</fullName>
    </submittedName>
</protein>
<gene>
    <name evidence="2" type="ORF">CCAM_LOCUS31858</name>
</gene>
<evidence type="ECO:0000313" key="3">
    <source>
        <dbReference type="Proteomes" id="UP000595140"/>
    </source>
</evidence>
<proteinExistence type="predicted"/>
<name>A0A484MML3_9ASTE</name>
<keyword evidence="3" id="KW-1185">Reference proteome</keyword>
<dbReference type="EMBL" id="OOIL02003968">
    <property type="protein sequence ID" value="VFQ90082.1"/>
    <property type="molecule type" value="Genomic_DNA"/>
</dbReference>
<accession>A0A484MML3</accession>
<dbReference type="AlphaFoldDB" id="A0A484MML3"/>
<dbReference type="OrthoDB" id="1902912at2759"/>
<organism evidence="2 3">
    <name type="scientific">Cuscuta campestris</name>
    <dbReference type="NCBI Taxonomy" id="132261"/>
    <lineage>
        <taxon>Eukaryota</taxon>
        <taxon>Viridiplantae</taxon>
        <taxon>Streptophyta</taxon>
        <taxon>Embryophyta</taxon>
        <taxon>Tracheophyta</taxon>
        <taxon>Spermatophyta</taxon>
        <taxon>Magnoliopsida</taxon>
        <taxon>eudicotyledons</taxon>
        <taxon>Gunneridae</taxon>
        <taxon>Pentapetalae</taxon>
        <taxon>asterids</taxon>
        <taxon>lamiids</taxon>
        <taxon>Solanales</taxon>
        <taxon>Convolvulaceae</taxon>
        <taxon>Cuscuteae</taxon>
        <taxon>Cuscuta</taxon>
        <taxon>Cuscuta subgen. Grammica</taxon>
        <taxon>Cuscuta sect. Cleistogrammica</taxon>
    </lineage>
</organism>
<evidence type="ECO:0000256" key="1">
    <source>
        <dbReference type="SAM" id="MobiDB-lite"/>
    </source>
</evidence>
<evidence type="ECO:0000313" key="2">
    <source>
        <dbReference type="EMBL" id="VFQ90082.1"/>
    </source>
</evidence>
<dbReference type="Proteomes" id="UP000595140">
    <property type="component" value="Unassembled WGS sequence"/>
</dbReference>